<feature type="region of interest" description="Disordered" evidence="4">
    <location>
        <begin position="2279"/>
        <end position="2298"/>
    </location>
</feature>
<feature type="region of interest" description="Disordered" evidence="4">
    <location>
        <begin position="453"/>
        <end position="573"/>
    </location>
</feature>
<feature type="region of interest" description="Disordered" evidence="4">
    <location>
        <begin position="3110"/>
        <end position="3140"/>
    </location>
</feature>
<dbReference type="GO" id="GO:0016020">
    <property type="term" value="C:membrane"/>
    <property type="evidence" value="ECO:0007669"/>
    <property type="project" value="TreeGrafter"/>
</dbReference>
<feature type="region of interest" description="Disordered" evidence="4">
    <location>
        <begin position="1031"/>
        <end position="1067"/>
    </location>
</feature>
<feature type="region of interest" description="Disordered" evidence="4">
    <location>
        <begin position="1735"/>
        <end position="1759"/>
    </location>
</feature>
<dbReference type="PRINTS" id="PR00499">
    <property type="entry name" value="P67PHOX"/>
</dbReference>
<dbReference type="Proteomes" id="UP001178461">
    <property type="component" value="Chromosome 10"/>
</dbReference>
<dbReference type="CDD" id="cd12073">
    <property type="entry name" value="SH3_HS1"/>
    <property type="match status" value="1"/>
</dbReference>
<name>A0AA35L074_9SAUR</name>
<feature type="region of interest" description="Disordered" evidence="4">
    <location>
        <begin position="2975"/>
        <end position="3033"/>
    </location>
</feature>
<feature type="compositionally biased region" description="Basic and acidic residues" evidence="4">
    <location>
        <begin position="3484"/>
        <end position="3503"/>
    </location>
</feature>
<sequence length="3869" mass="432306">MQNHFPAPRRGRGFLAGSFRSKAAPGKTASVARPPALIGLQHQTRLRSAAADWFPAPRGRRENPALLIGGRAGGATRLRRPRRHPGNGPSPALRSCAGSDWTRGGSLKGATRKRRGGRDQGTSGADVAGTRRGRGLRRRASWRLKMLSRLSGLANTVLQELSGEGEAAEAADLPDGPVLEPSQQNGEETSEDVLERLGHMERLVAQLKDLVREKDAQLRQKDVLLQEEKQAAEAKLRKLKLQAKAKLASQSKRLEQLSEQGAASPATDPLSSTKSDQGTRDEREEETELLQRRCRELQEELEAKTRSLEEAQAQLSALQEEVQKKDSLLKEQAHRHQAELHQLAARSDLEAEMQQNLRLLQRKLEEQEAALLGRTQVVELLQQELNITEEQKQVLSERLQKVEEELDSLHSTSASERQESQSLAERLELELAEQKLACHRSQEEVQRLSQELAQTRADCERQSRDAEERHGREMAEKSQEIAALQRAEQDMRSSYEALQSENAHLWQNAQRPPEHSSEDGSLAQQGELPERPKESDHSQAESKALTAQEGKQLSTPSELATGEDTATFARNAWQDEQRKTLEALQAENETLRSKVAMLEKRLEFPVVSAESNQKVSCVETGVEMQTSGLTSGIDDPFPGPGSVPDGLRSNSVEGLCSPDDPVALTQPSPEATDNTPPGVLDYLSAKKHKDLSVLMLEMQEAQEEIAFLKRQLQDPAGVEPPLPGESQASGGEEDGVVLIQSDSSSSSLVTVEIQEESSPLPETLLGKDDLSTEDREAAKEPSPAKQELERLHLEIAGLRASQQEAEELHKGVLEERDTEIRLLQQLAEGSSGAVDTLRAERDQLLSQQKELEEQVRRLEGDLADSEKRRLSSHESGASQLALLQEQLQSLQNEAKSKEVKIAALQKDLDETQCRLVEQDLQGRSLRGCLEEGEGERQALSARLQEASAKAEELSQSLASKESEAARLQGLLSESAAEVERLRLDVAEREQRMEEVSMGMSSRMVQLNEEKFLLGKELASLTEQLSLVAERKETREQGVGTEEEEKVPEQLAERSSPTSEEAEALRKENELVRKKLQAALVSRKELLSKVHKLEKALEAGSGEPAGPGARVPEAHKDGEEEEPPESSVSADGNGRPARRGRAASLGQLVPEKEAELQRILGEKESAVLALQAVVGELRQSVQEKDLLIGALRAELEGRSSAPEKQAPARESTEVSAIPPALPPSDSTAEPSLEGEPRGALEERICALEQEREQLQRKLQEALASRKDTIKKAQEKNRHHREQLKQQKDDYGLLQEQFEQQSREKEKLQGQLQDLSQALEKASLPPEDPAPGSSMAAGDFAAVEALKADLEKLRAEKGELEAQVRHLEGELRSKSEAALQLQEQVGQLVAELETVKEACRQAETRAASLGRELEESQAEAARQEDLRLRQAALEEQKELASKEEIEHLNAQLVDKSESLRGLQAVLQEREEAFKALQGQLEEAQSKERSQRLEAEAQQKSEAAAAEEQSKSQLQRKLQAALISRKEVLKESKALKEELAGTKAALEKTSRLLSEAENRASELGKEKEALGERLAALGEEREKLITEVDRALVENQNVSSSCESLKLALEGLTQEKARLEEEADALRRSQAQELSEWQRKHAELQAEYETLLQSYENVSGEAERMQRVVEGVRQEKQELFLKLKGVEAEKREADARLQGAEQEMEGMREKMRKFAKSKQQKILELEEENERLRAEIHPADGCPGGAEGAGADLQEELESSRQDCKSLSSQLEFLKAEKDALNQQIQDLRQALQSKAHMKEEEEEVAAVKSEEVTSSSLVEPLEAQVDSGARWQPPEAAPAGLDTQEDEICKASPPRDETNRSLQQFTEQVADLEEKRQVAEEELSRVRRDVETLSEEKKVLEGLLAAKGLEVEALQEKVLEMERASQQTEEQLAGALKLKEALEAEKDDLEERLMNQLAELNGSIGNYQQDVADLQSNNQQLLSEVESLRGALDRLEDEKRHLLQEKADAERKKEHVEKLKGAWKGDSGRAQVKELQELLRAKQQEVKELQKGCIKSQEKISSLEKTIKALEFVQSEFQKELDAARKSLAKAEEDTQKAQAELATCRVSLDDTQSEAARVLAESLKAREELQASKAEVQAQLRAKEKALERRLEREKDKHSKEARNMEERLQALQREQARSEAAARDLRESLRRKDQEAKQLQGNLNHTLAQLAAFTRSMSSLQDDRDRVIDESRQWEKKFSEAIEKKEQEVRAREQACATLEEQVKQMAAQVEDLQSRIASLERSKSAQDSRAQKEHQRLLEEAESLQEEKRGLVMQLEEAQRLLRDSQDQIQKQEAQLQSQSEKLAGLQDSFTKCLEEVDRLAATAKTQEADLRESRLSREQLEADLRASKDLTDRLHAEMSVTDQKIISLVAAKEEAVSSAVSELQRQHQEELKELDARISQAGEERAASEAEKVKALEKVEQLGRKLQSTQEESKHHKAQLDSFTKSMSSLQDDRERVLGDYRQLEQRHLAAILEKDQLIQEAAAENNRLKGELRSLHSRMDDLHAENAKLDAELVRYRQDLNQLLSIKDSQQKQLLKTQLERIRALEEQLRESERVVEALRLEKRSLGEQAELLAASLSRAQSEVAALREDGPLLELQAQLLGKGEEAEELSGQLSLARRQAAELEEELALLRQSTSHKMQEAEAQMKAELKSLHHDAGLMRNETETAEERVAELAKDLLEMEQSLLAVTEENQDLKAQVQSFGKAMSSLQDSWDECNEELRAMEKKYSADLEEQRLLVQSLQEEKARFQEEQKSLAEQRDALASELAALRKSVEEKGLLARLEKLGQQLKVKDTEVVRLVSELEGASGQVKSFSKAMASLQGERDRLMGELEKARKVEEAKLQSATSASSSLAEVPSLKKALSALQDDRDRLLVELKNLQQQYLQVGVDTAEIARLKAQVEEQKQEVEHLRQDGASWQMELHQLREEKASWKLEAPSATGQEQSSLRRAVQEGERPGARIVVEEEQRQRQAAPGVTGSSKTLQGAVSGQEADTNSLQAQLSSTLKELHQKELRVQQLNSKLSQVFEEKNSLSLQLRGSSRNLRESHQRYNEVLARCEALENQLRELQTPVKDSGSLPTDAAPGAPQERSEHPRESYTPELQELQMRLSEARQQQSSARQGLLHLEELLQEERDQRLAAEEAFAAAQDHIRRLESSEWAHSLDTSIEIPTSPEHALLVGPTDTSYSKTRGGVGLRRILHSLFCSRRRLPLLATLYLLTVHVLLLLCFTGHLKWNKFCAVKTGTWVSSALQPKPRSKSAKRSNHDGLRKSPFRTKMWKAVVGHNVSVKVESQGDDWDTDPDFVNDISEKEQRWGAKTIEGSGRAEHIDIHKLRSKVSEEHEVLKKKELEAAPKASYGYGGKFGTEKDRMDKSALGHEYVAEVGMHSSQTDAAKGFGGKYGVQRDRADKSALGFEYKGEVEMHTSQKDYAVGFGGKYGVQKDRQDKSALSWSHKEESKPHESQTDYSVGFGGKYGVQKDRQDKSALSWSHREELKPHESQTDHAKGFGGRYGVQKDRVDKSAAGFNEMEAPTSSYEKTTPVEAASAGAGNLRQRFESMAKSAEEDNRKRAEEERARRQAREKQERQAAQKQLQEQEEQREQEQEEPQRSEEPRSKAPAPRLSPGPMKVGREDIGLPPVPPPAPEHQTAPEEEEEEEPPPALPPRSLLWGEGIAEPPKPSYVPPPPPPPADIESQDYGGDYEEVGGPLDHQEPPSLDEDYADGGDYEEMPGGLDGDETIYDNALDAAQEDYEEIPDQVLSNRGGVPLAGASQAGLCARALYDYQGDGDDEISFDPGDTITDIEQVDEGWWRGSCHGRHGLFPANYVELLP</sequence>
<feature type="compositionally biased region" description="Low complexity" evidence="4">
    <location>
        <begin position="1097"/>
        <end position="1108"/>
    </location>
</feature>
<dbReference type="PROSITE" id="PS51090">
    <property type="entry name" value="CORTACTIN"/>
    <property type="match status" value="5"/>
</dbReference>
<feature type="compositionally biased region" description="Basic and acidic residues" evidence="4">
    <location>
        <begin position="856"/>
        <end position="872"/>
    </location>
</feature>
<keyword evidence="7" id="KW-1185">Reference proteome</keyword>
<feature type="region of interest" description="Disordered" evidence="4">
    <location>
        <begin position="3484"/>
        <end position="3777"/>
    </location>
</feature>
<dbReference type="PRINTS" id="PR00452">
    <property type="entry name" value="SH3DOMAIN"/>
</dbReference>
<dbReference type="PROSITE" id="PS50002">
    <property type="entry name" value="SH3"/>
    <property type="match status" value="1"/>
</dbReference>
<feature type="region of interest" description="Disordered" evidence="4">
    <location>
        <begin position="627"/>
        <end position="679"/>
    </location>
</feature>
<dbReference type="FunFam" id="2.30.30.40:FF:000046">
    <property type="entry name" value="Drebrin-like protein isoform B"/>
    <property type="match status" value="1"/>
</dbReference>
<feature type="domain" description="SH3" evidence="5">
    <location>
        <begin position="3811"/>
        <end position="3869"/>
    </location>
</feature>
<feature type="coiled-coil region" evidence="3">
    <location>
        <begin position="574"/>
        <end position="601"/>
    </location>
</feature>
<feature type="region of interest" description="Disordered" evidence="4">
    <location>
        <begin position="1789"/>
        <end position="1859"/>
    </location>
</feature>
<dbReference type="SMART" id="SM00326">
    <property type="entry name" value="SH3"/>
    <property type="match status" value="1"/>
</dbReference>
<feature type="compositionally biased region" description="Basic and acidic residues" evidence="4">
    <location>
        <begin position="3130"/>
        <end position="3139"/>
    </location>
</feature>
<feature type="compositionally biased region" description="Basic and acidic residues" evidence="4">
    <location>
        <begin position="3636"/>
        <end position="3654"/>
    </location>
</feature>
<feature type="region of interest" description="Disordered" evidence="4">
    <location>
        <begin position="856"/>
        <end position="875"/>
    </location>
</feature>
<dbReference type="InterPro" id="IPR036028">
    <property type="entry name" value="SH3-like_dom_sf"/>
</dbReference>
<protein>
    <submittedName>
        <fullName evidence="6">Golgin subfamily B member 1 isoform X1</fullName>
    </submittedName>
</protein>
<feature type="region of interest" description="Disordered" evidence="4">
    <location>
        <begin position="1264"/>
        <end position="1333"/>
    </location>
</feature>
<accession>A0AA35L074</accession>
<reference evidence="6" key="1">
    <citation type="submission" date="2022-12" db="EMBL/GenBank/DDBJ databases">
        <authorList>
            <person name="Alioto T."/>
            <person name="Alioto T."/>
            <person name="Gomez Garrido J."/>
        </authorList>
    </citation>
    <scope>NUCLEOTIDE SEQUENCE</scope>
</reference>
<dbReference type="InterPro" id="IPR003134">
    <property type="entry name" value="Hs1_Cortactin"/>
</dbReference>
<evidence type="ECO:0000256" key="1">
    <source>
        <dbReference type="ARBA" id="ARBA00022443"/>
    </source>
</evidence>
<feature type="compositionally biased region" description="Polar residues" evidence="4">
    <location>
        <begin position="549"/>
        <end position="558"/>
    </location>
</feature>
<feature type="compositionally biased region" description="Basic and acidic residues" evidence="4">
    <location>
        <begin position="3516"/>
        <end position="3545"/>
    </location>
</feature>
<dbReference type="PANTHER" id="PTHR18887:SF2">
    <property type="entry name" value="GOLGIN SUBFAMILY B MEMBER 1"/>
    <property type="match status" value="1"/>
</dbReference>
<dbReference type="Pfam" id="PF14604">
    <property type="entry name" value="SH3_9"/>
    <property type="match status" value="1"/>
</dbReference>
<dbReference type="InterPro" id="IPR001452">
    <property type="entry name" value="SH3_domain"/>
</dbReference>
<feature type="compositionally biased region" description="Polar residues" evidence="4">
    <location>
        <begin position="665"/>
        <end position="675"/>
    </location>
</feature>
<feature type="compositionally biased region" description="Polar residues" evidence="4">
    <location>
        <begin position="3019"/>
        <end position="3033"/>
    </location>
</feature>
<feature type="region of interest" description="Disordered" evidence="4">
    <location>
        <begin position="1095"/>
        <end position="1149"/>
    </location>
</feature>
<feature type="region of interest" description="Disordered" evidence="4">
    <location>
        <begin position="1482"/>
        <end position="1508"/>
    </location>
</feature>
<evidence type="ECO:0000256" key="3">
    <source>
        <dbReference type="SAM" id="Coils"/>
    </source>
</evidence>
<evidence type="ECO:0000313" key="7">
    <source>
        <dbReference type="Proteomes" id="UP001178461"/>
    </source>
</evidence>
<gene>
    <name evidence="6" type="ORF">PODLI_1B015676</name>
</gene>
<feature type="compositionally biased region" description="Basic and acidic residues" evidence="4">
    <location>
        <begin position="1845"/>
        <end position="1857"/>
    </location>
</feature>
<feature type="compositionally biased region" description="Basic and acidic residues" evidence="4">
    <location>
        <begin position="1482"/>
        <end position="1496"/>
    </location>
</feature>
<keyword evidence="3" id="KW-0175">Coiled coil</keyword>
<organism evidence="6 7">
    <name type="scientific">Podarcis lilfordi</name>
    <name type="common">Lilford's wall lizard</name>
    <dbReference type="NCBI Taxonomy" id="74358"/>
    <lineage>
        <taxon>Eukaryota</taxon>
        <taxon>Metazoa</taxon>
        <taxon>Chordata</taxon>
        <taxon>Craniata</taxon>
        <taxon>Vertebrata</taxon>
        <taxon>Euteleostomi</taxon>
        <taxon>Lepidosauria</taxon>
        <taxon>Squamata</taxon>
        <taxon>Bifurcata</taxon>
        <taxon>Unidentata</taxon>
        <taxon>Episquamata</taxon>
        <taxon>Laterata</taxon>
        <taxon>Lacertibaenia</taxon>
        <taxon>Lacertidae</taxon>
        <taxon>Podarcis</taxon>
    </lineage>
</organism>
<proteinExistence type="predicted"/>
<keyword evidence="1 2" id="KW-0728">SH3 domain</keyword>
<feature type="compositionally biased region" description="Pro residues" evidence="4">
    <location>
        <begin position="3715"/>
        <end position="3729"/>
    </location>
</feature>
<dbReference type="GO" id="GO:0005793">
    <property type="term" value="C:endoplasmic reticulum-Golgi intermediate compartment"/>
    <property type="evidence" value="ECO:0007669"/>
    <property type="project" value="TreeGrafter"/>
</dbReference>
<dbReference type="Gene3D" id="2.30.30.40">
    <property type="entry name" value="SH3 Domains"/>
    <property type="match status" value="1"/>
</dbReference>
<dbReference type="InterPro" id="IPR026202">
    <property type="entry name" value="GOLGB1"/>
</dbReference>
<feature type="coiled-coil region" evidence="3">
    <location>
        <begin position="2426"/>
        <end position="2815"/>
    </location>
</feature>
<feature type="coiled-coil region" evidence="3">
    <location>
        <begin position="3043"/>
        <end position="3105"/>
    </location>
</feature>
<feature type="compositionally biased region" description="Basic and acidic residues" evidence="4">
    <location>
        <begin position="3593"/>
        <end position="3627"/>
    </location>
</feature>
<feature type="compositionally biased region" description="Basic and acidic residues" evidence="4">
    <location>
        <begin position="1264"/>
        <end position="1274"/>
    </location>
</feature>
<feature type="region of interest" description="Disordered" evidence="4">
    <location>
        <begin position="1192"/>
        <end position="1245"/>
    </location>
</feature>
<feature type="compositionally biased region" description="Low complexity" evidence="4">
    <location>
        <begin position="1124"/>
        <end position="1134"/>
    </location>
</feature>
<dbReference type="SUPFAM" id="SSF50044">
    <property type="entry name" value="SH3-domain"/>
    <property type="match status" value="1"/>
</dbReference>
<dbReference type="Pfam" id="PF02218">
    <property type="entry name" value="HS1_rep"/>
    <property type="match status" value="5"/>
</dbReference>
<feature type="region of interest" description="Disordered" evidence="4">
    <location>
        <begin position="711"/>
        <end position="787"/>
    </location>
</feature>
<feature type="region of interest" description="Disordered" evidence="4">
    <location>
        <begin position="164"/>
        <end position="191"/>
    </location>
</feature>
<feature type="coiled-coil region" evidence="3">
    <location>
        <begin position="2860"/>
        <end position="2970"/>
    </location>
</feature>
<evidence type="ECO:0000256" key="4">
    <source>
        <dbReference type="SAM" id="MobiDB-lite"/>
    </source>
</evidence>
<feature type="compositionally biased region" description="Basic and acidic residues" evidence="4">
    <location>
        <begin position="528"/>
        <end position="540"/>
    </location>
</feature>
<feature type="compositionally biased region" description="Low complexity" evidence="4">
    <location>
        <begin position="1497"/>
        <end position="1508"/>
    </location>
</feature>
<feature type="region of interest" description="Disordered" evidence="4">
    <location>
        <begin position="2171"/>
        <end position="2194"/>
    </location>
</feature>
<feature type="compositionally biased region" description="Polar residues" evidence="4">
    <location>
        <begin position="496"/>
        <end position="510"/>
    </location>
</feature>
<dbReference type="EMBL" id="OX395135">
    <property type="protein sequence ID" value="CAI5786693.1"/>
    <property type="molecule type" value="Genomic_DNA"/>
</dbReference>
<dbReference type="GO" id="GO:0005801">
    <property type="term" value="C:cis-Golgi network"/>
    <property type="evidence" value="ECO:0007669"/>
    <property type="project" value="TreeGrafter"/>
</dbReference>
<feature type="coiled-coil region" evidence="3">
    <location>
        <begin position="3143"/>
        <end position="3184"/>
    </location>
</feature>
<feature type="compositionally biased region" description="Basic and acidic residues" evidence="4">
    <location>
        <begin position="457"/>
        <end position="479"/>
    </location>
</feature>
<feature type="region of interest" description="Disordered" evidence="4">
    <location>
        <begin position="252"/>
        <end position="289"/>
    </location>
</feature>
<dbReference type="PANTHER" id="PTHR18887">
    <property type="entry name" value="GOLGI-ASSOCIATED PROTEIN GCP360-RELATED"/>
    <property type="match status" value="1"/>
</dbReference>
<feature type="region of interest" description="Disordered" evidence="4">
    <location>
        <begin position="55"/>
        <end position="135"/>
    </location>
</feature>
<evidence type="ECO:0000259" key="5">
    <source>
        <dbReference type="PROSITE" id="PS50002"/>
    </source>
</evidence>
<feature type="compositionally biased region" description="Basic and acidic residues" evidence="4">
    <location>
        <begin position="765"/>
        <end position="779"/>
    </location>
</feature>
<feature type="compositionally biased region" description="Acidic residues" evidence="4">
    <location>
        <begin position="3754"/>
        <end position="3777"/>
    </location>
</feature>
<feature type="compositionally biased region" description="Basic and acidic residues" evidence="4">
    <location>
        <begin position="2992"/>
        <end position="3011"/>
    </location>
</feature>
<evidence type="ECO:0000256" key="2">
    <source>
        <dbReference type="PROSITE-ProRule" id="PRU00192"/>
    </source>
</evidence>
<feature type="compositionally biased region" description="Basic and acidic residues" evidence="4">
    <location>
        <begin position="1233"/>
        <end position="1245"/>
    </location>
</feature>
<feature type="region of interest" description="Disordered" evidence="4">
    <location>
        <begin position="3291"/>
        <end position="3310"/>
    </location>
</feature>
<evidence type="ECO:0000313" key="6">
    <source>
        <dbReference type="EMBL" id="CAI5786693.1"/>
    </source>
</evidence>